<organism evidence="11 12">
    <name type="scientific">Cardiocondyla obscurior</name>
    <dbReference type="NCBI Taxonomy" id="286306"/>
    <lineage>
        <taxon>Eukaryota</taxon>
        <taxon>Metazoa</taxon>
        <taxon>Ecdysozoa</taxon>
        <taxon>Arthropoda</taxon>
        <taxon>Hexapoda</taxon>
        <taxon>Insecta</taxon>
        <taxon>Pterygota</taxon>
        <taxon>Neoptera</taxon>
        <taxon>Endopterygota</taxon>
        <taxon>Hymenoptera</taxon>
        <taxon>Apocrita</taxon>
        <taxon>Aculeata</taxon>
        <taxon>Formicoidea</taxon>
        <taxon>Formicidae</taxon>
        <taxon>Myrmicinae</taxon>
        <taxon>Cardiocondyla</taxon>
    </lineage>
</organism>
<keyword evidence="8" id="KW-0675">Receptor</keyword>
<dbReference type="GO" id="GO:0005886">
    <property type="term" value="C:plasma membrane"/>
    <property type="evidence" value="ECO:0007669"/>
    <property type="project" value="UniProtKB-SubCell"/>
</dbReference>
<dbReference type="Proteomes" id="UP001430953">
    <property type="component" value="Unassembled WGS sequence"/>
</dbReference>
<keyword evidence="4 10" id="KW-0812">Transmembrane</keyword>
<evidence type="ECO:0000256" key="10">
    <source>
        <dbReference type="SAM" id="Phobius"/>
    </source>
</evidence>
<evidence type="ECO:0000256" key="1">
    <source>
        <dbReference type="ARBA" id="ARBA00004651"/>
    </source>
</evidence>
<keyword evidence="12" id="KW-1185">Reference proteome</keyword>
<dbReference type="Pfam" id="PF02949">
    <property type="entry name" value="7tm_6"/>
    <property type="match status" value="1"/>
</dbReference>
<sequence>MVNKKFRLTITLQFVVSTLVVCVTLYQLTKANAKIIQSGLYMSCMLTQIFLYCWYGNEVRLKSVGLITDLFEIEWLKLGSERQKDFLTITKCGGIPIEFTSGYIIPMNLNSFVAVINNYARKTRYLNIIRN</sequence>
<evidence type="ECO:0000313" key="11">
    <source>
        <dbReference type="EMBL" id="KAL0116288.1"/>
    </source>
</evidence>
<accession>A0AAW2FM76</accession>
<comment type="subcellular location">
    <subcellularLocation>
        <location evidence="1">Cell membrane</location>
        <topology evidence="1">Multi-pass membrane protein</topology>
    </subcellularLocation>
</comment>
<proteinExistence type="predicted"/>
<evidence type="ECO:0000256" key="6">
    <source>
        <dbReference type="ARBA" id="ARBA00022989"/>
    </source>
</evidence>
<evidence type="ECO:0000313" key="12">
    <source>
        <dbReference type="Proteomes" id="UP001430953"/>
    </source>
</evidence>
<dbReference type="GO" id="GO:0004984">
    <property type="term" value="F:olfactory receptor activity"/>
    <property type="evidence" value="ECO:0007669"/>
    <property type="project" value="InterPro"/>
</dbReference>
<evidence type="ECO:0000256" key="3">
    <source>
        <dbReference type="ARBA" id="ARBA00022606"/>
    </source>
</evidence>
<keyword evidence="5" id="KW-0552">Olfaction</keyword>
<evidence type="ECO:0000256" key="2">
    <source>
        <dbReference type="ARBA" id="ARBA00022475"/>
    </source>
</evidence>
<dbReference type="PANTHER" id="PTHR21137:SF35">
    <property type="entry name" value="ODORANT RECEPTOR 19A-RELATED"/>
    <property type="match status" value="1"/>
</dbReference>
<keyword evidence="2" id="KW-1003">Cell membrane</keyword>
<dbReference type="InterPro" id="IPR004117">
    <property type="entry name" value="7tm6_olfct_rcpt"/>
</dbReference>
<keyword evidence="6 10" id="KW-1133">Transmembrane helix</keyword>
<evidence type="ECO:0000256" key="9">
    <source>
        <dbReference type="ARBA" id="ARBA00023224"/>
    </source>
</evidence>
<dbReference type="AlphaFoldDB" id="A0AAW2FM76"/>
<feature type="transmembrane region" description="Helical" evidence="10">
    <location>
        <begin position="12"/>
        <end position="29"/>
    </location>
</feature>
<gene>
    <name evidence="11" type="ORF">PUN28_011246</name>
</gene>
<feature type="transmembrane region" description="Helical" evidence="10">
    <location>
        <begin position="35"/>
        <end position="55"/>
    </location>
</feature>
<evidence type="ECO:0000256" key="7">
    <source>
        <dbReference type="ARBA" id="ARBA00023136"/>
    </source>
</evidence>
<dbReference type="GO" id="GO:0007165">
    <property type="term" value="P:signal transduction"/>
    <property type="evidence" value="ECO:0007669"/>
    <property type="project" value="UniProtKB-KW"/>
</dbReference>
<dbReference type="PANTHER" id="PTHR21137">
    <property type="entry name" value="ODORANT RECEPTOR"/>
    <property type="match status" value="1"/>
</dbReference>
<evidence type="ECO:0000256" key="5">
    <source>
        <dbReference type="ARBA" id="ARBA00022725"/>
    </source>
</evidence>
<keyword evidence="9" id="KW-0807">Transducer</keyword>
<evidence type="ECO:0000256" key="8">
    <source>
        <dbReference type="ARBA" id="ARBA00023170"/>
    </source>
</evidence>
<evidence type="ECO:0000256" key="4">
    <source>
        <dbReference type="ARBA" id="ARBA00022692"/>
    </source>
</evidence>
<dbReference type="EMBL" id="JADYXP020000010">
    <property type="protein sequence ID" value="KAL0116288.1"/>
    <property type="molecule type" value="Genomic_DNA"/>
</dbReference>
<reference evidence="11 12" key="1">
    <citation type="submission" date="2023-03" db="EMBL/GenBank/DDBJ databases">
        <title>High recombination rates correlate with genetic variation in Cardiocondyla obscurior ants.</title>
        <authorList>
            <person name="Errbii M."/>
        </authorList>
    </citation>
    <scope>NUCLEOTIDE SEQUENCE [LARGE SCALE GENOMIC DNA]</scope>
    <source>
        <strain evidence="11">Alpha-2009</strain>
        <tissue evidence="11">Whole body</tissue>
    </source>
</reference>
<keyword evidence="7 10" id="KW-0472">Membrane</keyword>
<dbReference type="GO" id="GO:0005549">
    <property type="term" value="F:odorant binding"/>
    <property type="evidence" value="ECO:0007669"/>
    <property type="project" value="InterPro"/>
</dbReference>
<comment type="caution">
    <text evidence="11">The sequence shown here is derived from an EMBL/GenBank/DDBJ whole genome shotgun (WGS) entry which is preliminary data.</text>
</comment>
<name>A0AAW2FM76_9HYME</name>
<protein>
    <submittedName>
        <fullName evidence="11">Uncharacterized protein</fullName>
    </submittedName>
</protein>
<keyword evidence="3" id="KW-0716">Sensory transduction</keyword>